<dbReference type="Gene3D" id="3.90.226.10">
    <property type="entry name" value="2-enoyl-CoA Hydratase, Chain A, domain 1"/>
    <property type="match status" value="1"/>
</dbReference>
<dbReference type="InterPro" id="IPR001753">
    <property type="entry name" value="Enoyl-CoA_hydra/iso"/>
</dbReference>
<dbReference type="InterPro" id="IPR018376">
    <property type="entry name" value="Enoyl-CoA_hyd/isom_CS"/>
</dbReference>
<reference evidence="2" key="1">
    <citation type="submission" date="2020-05" db="EMBL/GenBank/DDBJ databases">
        <authorList>
            <person name="Chiriac C."/>
            <person name="Salcher M."/>
            <person name="Ghai R."/>
            <person name="Kavagutti S V."/>
        </authorList>
    </citation>
    <scope>NUCLEOTIDE SEQUENCE</scope>
</reference>
<dbReference type="PANTHER" id="PTHR43802">
    <property type="entry name" value="ENOYL-COA HYDRATASE"/>
    <property type="match status" value="1"/>
</dbReference>
<evidence type="ECO:0000313" key="5">
    <source>
        <dbReference type="EMBL" id="CAB4950917.1"/>
    </source>
</evidence>
<accession>A0A6J6AB89</accession>
<dbReference type="GO" id="GO:0003824">
    <property type="term" value="F:catalytic activity"/>
    <property type="evidence" value="ECO:0007669"/>
    <property type="project" value="InterPro"/>
</dbReference>
<dbReference type="InterPro" id="IPR029045">
    <property type="entry name" value="ClpP/crotonase-like_dom_sf"/>
</dbReference>
<dbReference type="PROSITE" id="PS00166">
    <property type="entry name" value="ENOYL_COA_HYDRATASE"/>
    <property type="match status" value="1"/>
</dbReference>
<evidence type="ECO:0000313" key="4">
    <source>
        <dbReference type="EMBL" id="CAB4850851.1"/>
    </source>
</evidence>
<proteinExistence type="inferred from homology"/>
<dbReference type="EMBL" id="CAFBMT010000022">
    <property type="protein sequence ID" value="CAB4950917.1"/>
    <property type="molecule type" value="Genomic_DNA"/>
</dbReference>
<dbReference type="PANTHER" id="PTHR43802:SF1">
    <property type="entry name" value="IP11341P-RELATED"/>
    <property type="match status" value="1"/>
</dbReference>
<evidence type="ECO:0000313" key="6">
    <source>
        <dbReference type="EMBL" id="CAB5009439.1"/>
    </source>
</evidence>
<evidence type="ECO:0000313" key="3">
    <source>
        <dbReference type="EMBL" id="CAB4750831.1"/>
    </source>
</evidence>
<dbReference type="EMBL" id="CAEZYF010000043">
    <property type="protein sequence ID" value="CAB4750831.1"/>
    <property type="molecule type" value="Genomic_DNA"/>
</dbReference>
<dbReference type="Pfam" id="PF00378">
    <property type="entry name" value="ECH_1"/>
    <property type="match status" value="1"/>
</dbReference>
<sequence length="262" mass="27531">MNGVVQFGDVGVSRLGHVAVVELQRPPDNSIDVELVGSIADAFESLEADPTCRAIVLCSAGKHFCAGARLGGTSDPLAAAAALGHNPLYTQAVRLFEGSIPVIAAIQGAAIGAGVGLALVADIRVTCSEARFAVNFSQLGFHPGFGISFTLPRLIGEAHAMDLMYTGRRITGDEALAIGLCERLVSQGDVRATAIEIAMQIASSAPLAVRAIRRTLRSQLAAQVKAATDHEHSVQSVLRATEDYDEGVKAYAERRPADFQAR</sequence>
<name>A0A6J6AB89_9ZZZZ</name>
<dbReference type="EMBL" id="CAESGF010000033">
    <property type="protein sequence ID" value="CAB4365468.1"/>
    <property type="molecule type" value="Genomic_DNA"/>
</dbReference>
<dbReference type="AlphaFoldDB" id="A0A6J6AB89"/>
<gene>
    <name evidence="3" type="ORF">UFOPK2656_03531</name>
    <name evidence="4" type="ORF">UFOPK3267_01323</name>
    <name evidence="5" type="ORF">UFOPK3651_02842</name>
    <name evidence="6" type="ORF">UFOPK3931_02727</name>
    <name evidence="2" type="ORF">UFOPK4189_03213</name>
</gene>
<evidence type="ECO:0000313" key="2">
    <source>
        <dbReference type="EMBL" id="CAB4365468.1"/>
    </source>
</evidence>
<organism evidence="2">
    <name type="scientific">freshwater metagenome</name>
    <dbReference type="NCBI Taxonomy" id="449393"/>
    <lineage>
        <taxon>unclassified sequences</taxon>
        <taxon>metagenomes</taxon>
        <taxon>ecological metagenomes</taxon>
    </lineage>
</organism>
<dbReference type="EMBL" id="CAFBOL010000102">
    <property type="protein sequence ID" value="CAB5009439.1"/>
    <property type="molecule type" value="Genomic_DNA"/>
</dbReference>
<dbReference type="EMBL" id="CAFBIY010000065">
    <property type="protein sequence ID" value="CAB4850851.1"/>
    <property type="molecule type" value="Genomic_DNA"/>
</dbReference>
<dbReference type="CDD" id="cd06558">
    <property type="entry name" value="crotonase-like"/>
    <property type="match status" value="1"/>
</dbReference>
<evidence type="ECO:0000256" key="1">
    <source>
        <dbReference type="ARBA" id="ARBA00005254"/>
    </source>
</evidence>
<protein>
    <submittedName>
        <fullName evidence="2">Unannotated protein</fullName>
    </submittedName>
</protein>
<comment type="similarity">
    <text evidence="1">Belongs to the enoyl-CoA hydratase/isomerase family.</text>
</comment>
<dbReference type="SUPFAM" id="SSF52096">
    <property type="entry name" value="ClpP/crotonase"/>
    <property type="match status" value="1"/>
</dbReference>